<evidence type="ECO:0000256" key="4">
    <source>
        <dbReference type="ARBA" id="ARBA00022737"/>
    </source>
</evidence>
<dbReference type="KEGG" id="cme:CYME_CMQ050C"/>
<keyword evidence="3 6" id="KW-0853">WD repeat</keyword>
<dbReference type="PROSITE" id="PS50082">
    <property type="entry name" value="WD_REPEATS_2"/>
    <property type="match status" value="3"/>
</dbReference>
<evidence type="ECO:0000256" key="1">
    <source>
        <dbReference type="ARBA" id="ARBA00004123"/>
    </source>
</evidence>
<dbReference type="Gene3D" id="2.130.10.10">
    <property type="entry name" value="YVTN repeat-like/Quinoprotein amine dehydrogenase"/>
    <property type="match status" value="3"/>
</dbReference>
<keyword evidence="5" id="KW-0539">Nucleus</keyword>
<keyword evidence="4" id="KW-0677">Repeat</keyword>
<feature type="repeat" description="WD" evidence="6">
    <location>
        <begin position="139"/>
        <end position="173"/>
    </location>
</feature>
<dbReference type="PANTHER" id="PTHR19861:SF0">
    <property type="entry name" value="WD REPEAT-CONTAINING PROTEIN 82"/>
    <property type="match status" value="1"/>
</dbReference>
<dbReference type="InterPro" id="IPR036322">
    <property type="entry name" value="WD40_repeat_dom_sf"/>
</dbReference>
<dbReference type="eggNOG" id="KOG1446">
    <property type="taxonomic scope" value="Eukaryota"/>
</dbReference>
<dbReference type="OMA" id="HNEGYIR"/>
<feature type="repeat" description="WD" evidence="6">
    <location>
        <begin position="287"/>
        <end position="316"/>
    </location>
</feature>
<gene>
    <name evidence="8" type="ORF">CYME_CMQ050C</name>
</gene>
<dbReference type="InterPro" id="IPR015943">
    <property type="entry name" value="WD40/YVTN_repeat-like_dom_sf"/>
</dbReference>
<evidence type="ECO:0000313" key="9">
    <source>
        <dbReference type="Proteomes" id="UP000007014"/>
    </source>
</evidence>
<dbReference type="HOGENOM" id="CLU_044117_3_0_1"/>
<dbReference type="InterPro" id="IPR037867">
    <property type="entry name" value="Swd2/WDR82"/>
</dbReference>
<dbReference type="SMART" id="SM00320">
    <property type="entry name" value="WD40"/>
    <property type="match status" value="4"/>
</dbReference>
<dbReference type="Gramene" id="CMQ050CT">
    <property type="protein sequence ID" value="CMQ050CT"/>
    <property type="gene ID" value="CMQ050C"/>
</dbReference>
<dbReference type="PROSITE" id="PS50294">
    <property type="entry name" value="WD_REPEATS_REGION"/>
    <property type="match status" value="1"/>
</dbReference>
<dbReference type="Pfam" id="PF00400">
    <property type="entry name" value="WD40"/>
    <property type="match status" value="2"/>
</dbReference>
<dbReference type="EMBL" id="AP006499">
    <property type="protein sequence ID" value="BAM81977.1"/>
    <property type="molecule type" value="Genomic_DNA"/>
</dbReference>
<evidence type="ECO:0000256" key="6">
    <source>
        <dbReference type="PROSITE-ProRule" id="PRU00221"/>
    </source>
</evidence>
<feature type="repeat" description="WD" evidence="6">
    <location>
        <begin position="33"/>
        <end position="74"/>
    </location>
</feature>
<dbReference type="STRING" id="280699.M1VG04"/>
<organism evidence="8 9">
    <name type="scientific">Cyanidioschyzon merolae (strain NIES-3377 / 10D)</name>
    <name type="common">Unicellular red alga</name>
    <dbReference type="NCBI Taxonomy" id="280699"/>
    <lineage>
        <taxon>Eukaryota</taxon>
        <taxon>Rhodophyta</taxon>
        <taxon>Bangiophyceae</taxon>
        <taxon>Cyanidiales</taxon>
        <taxon>Cyanidiaceae</taxon>
        <taxon>Cyanidioschyzon</taxon>
    </lineage>
</organism>
<dbReference type="GeneID" id="16996436"/>
<evidence type="ECO:0000256" key="2">
    <source>
        <dbReference type="ARBA" id="ARBA00005616"/>
    </source>
</evidence>
<dbReference type="PANTHER" id="PTHR19861">
    <property type="entry name" value="WD40 REPEAT PROTEIN SWD2"/>
    <property type="match status" value="1"/>
</dbReference>
<dbReference type="GO" id="GO:0016070">
    <property type="term" value="P:RNA metabolic process"/>
    <property type="evidence" value="ECO:0007669"/>
    <property type="project" value="UniProtKB-ARBA"/>
</dbReference>
<protein>
    <recommendedName>
        <fullName evidence="7">Anaphase-promoting complex subunit 4-like WD40 domain-containing protein</fullName>
    </recommendedName>
</protein>
<dbReference type="SUPFAM" id="SSF50978">
    <property type="entry name" value="WD40 repeat-like"/>
    <property type="match status" value="1"/>
</dbReference>
<dbReference type="RefSeq" id="XP_005538013.1">
    <property type="nucleotide sequence ID" value="XM_005537956.1"/>
</dbReference>
<dbReference type="Pfam" id="PF12894">
    <property type="entry name" value="ANAPC4_WD40"/>
    <property type="match status" value="1"/>
</dbReference>
<comment type="similarity">
    <text evidence="2">Belongs to the WD repeat SWD2 family.</text>
</comment>
<dbReference type="OrthoDB" id="27537at2759"/>
<dbReference type="InterPro" id="IPR024977">
    <property type="entry name" value="Apc4-like_WD40_dom"/>
</dbReference>
<reference evidence="8 9" key="2">
    <citation type="journal article" date="2007" name="BMC Biol.">
        <title>A 100%-complete sequence reveals unusually simple genomic features in the hot-spring red alga Cyanidioschyzon merolae.</title>
        <authorList>
            <person name="Nozaki H."/>
            <person name="Takano H."/>
            <person name="Misumi O."/>
            <person name="Terasawa K."/>
            <person name="Matsuzaki M."/>
            <person name="Maruyama S."/>
            <person name="Nishida K."/>
            <person name="Yagisawa F."/>
            <person name="Yoshida Y."/>
            <person name="Fujiwara T."/>
            <person name="Takio S."/>
            <person name="Tamura K."/>
            <person name="Chung S.J."/>
            <person name="Nakamura S."/>
            <person name="Kuroiwa H."/>
            <person name="Tanaka K."/>
            <person name="Sato N."/>
            <person name="Kuroiwa T."/>
        </authorList>
    </citation>
    <scope>NUCLEOTIDE SEQUENCE [LARGE SCALE GENOMIC DNA]</scope>
    <source>
        <strain evidence="8 9">10D</strain>
    </source>
</reference>
<keyword evidence="9" id="KW-1185">Reference proteome</keyword>
<evidence type="ECO:0000313" key="8">
    <source>
        <dbReference type="EMBL" id="BAM81977.1"/>
    </source>
</evidence>
<proteinExistence type="inferred from homology"/>
<dbReference type="AlphaFoldDB" id="M1VG04"/>
<comment type="subcellular location">
    <subcellularLocation>
        <location evidence="1">Nucleus</location>
    </subcellularLocation>
</comment>
<name>M1VG04_CYAM1</name>
<dbReference type="GO" id="GO:0048188">
    <property type="term" value="C:Set1C/COMPASS complex"/>
    <property type="evidence" value="ECO:0007669"/>
    <property type="project" value="TreeGrafter"/>
</dbReference>
<reference evidence="8 9" key="1">
    <citation type="journal article" date="2004" name="Nature">
        <title>Genome sequence of the ultrasmall unicellular red alga Cyanidioschyzon merolae 10D.</title>
        <authorList>
            <person name="Matsuzaki M."/>
            <person name="Misumi O."/>
            <person name="Shin-i T."/>
            <person name="Maruyama S."/>
            <person name="Takahara M."/>
            <person name="Miyagishima S."/>
            <person name="Mori T."/>
            <person name="Nishida K."/>
            <person name="Yagisawa F."/>
            <person name="Nishida K."/>
            <person name="Yoshida Y."/>
            <person name="Nishimura Y."/>
            <person name="Nakao S."/>
            <person name="Kobayashi T."/>
            <person name="Momoyama Y."/>
            <person name="Higashiyama T."/>
            <person name="Minoda A."/>
            <person name="Sano M."/>
            <person name="Nomoto H."/>
            <person name="Oishi K."/>
            <person name="Hayashi H."/>
            <person name="Ohta F."/>
            <person name="Nishizaka S."/>
            <person name="Haga S."/>
            <person name="Miura S."/>
            <person name="Morishita T."/>
            <person name="Kabeya Y."/>
            <person name="Terasawa K."/>
            <person name="Suzuki Y."/>
            <person name="Ishii Y."/>
            <person name="Asakawa S."/>
            <person name="Takano H."/>
            <person name="Ohta N."/>
            <person name="Kuroiwa H."/>
            <person name="Tanaka K."/>
            <person name="Shimizu N."/>
            <person name="Sugano S."/>
            <person name="Sato N."/>
            <person name="Nozaki H."/>
            <person name="Ogasawara N."/>
            <person name="Kohara Y."/>
            <person name="Kuroiwa T."/>
        </authorList>
    </citation>
    <scope>NUCLEOTIDE SEQUENCE [LARGE SCALE GENOMIC DNA]</scope>
    <source>
        <strain evidence="8 9">10D</strain>
    </source>
</reference>
<dbReference type="GO" id="GO:0003682">
    <property type="term" value="F:chromatin binding"/>
    <property type="evidence" value="ECO:0007669"/>
    <property type="project" value="TreeGrafter"/>
</dbReference>
<feature type="domain" description="Anaphase-promoting complex subunit 4-like WD40" evidence="7">
    <location>
        <begin position="8"/>
        <end position="80"/>
    </location>
</feature>
<dbReference type="InterPro" id="IPR001680">
    <property type="entry name" value="WD40_rpt"/>
</dbReference>
<sequence>MEPRVFTSQQRDLPIVRLNNRAMQSLRKTKVFKNVHQEQVCTLDFSVDGEIVAAGGDDGLISVYSAVQGRLLTTIPVKRYGCGVIRFGNHKSAVLCASKPVLDPGSGSLQARAPDNAPLSWDDHIRYLSLTESKYIRYFRGHRARVVSIAVTPNDDSFMSAALDGTMRLWDIRYPHCAGVLQVRGRPAVAVDPSGLVAAVAFSDLLKLVIKLYDLRKWDEGPFIDFESNVTTSEPTVLKFSGDGRSLLVGAAEPNPRIQILDAFNGCLQTLCRGHANDQAYELDACFSPDSQYVLSGSEDASIHIWERATGNPCHVLHGHSMYSRALGFNPQYALLVSACQNVVFWQPDPATLDYV</sequence>
<evidence type="ECO:0000259" key="7">
    <source>
        <dbReference type="Pfam" id="PF12894"/>
    </source>
</evidence>
<accession>M1VG04</accession>
<dbReference type="Proteomes" id="UP000007014">
    <property type="component" value="Chromosome 17"/>
</dbReference>
<evidence type="ECO:0000256" key="3">
    <source>
        <dbReference type="ARBA" id="ARBA00022574"/>
    </source>
</evidence>
<evidence type="ECO:0000256" key="5">
    <source>
        <dbReference type="ARBA" id="ARBA00023242"/>
    </source>
</evidence>